<comment type="pathway">
    <text evidence="3 11">Cofactor biosynthesis; molybdopterin biosynthesis.</text>
</comment>
<dbReference type="GO" id="GO:0005829">
    <property type="term" value="C:cytosol"/>
    <property type="evidence" value="ECO:0007669"/>
    <property type="project" value="TreeGrafter"/>
</dbReference>
<gene>
    <name evidence="13" type="ORF">NB646_08295</name>
</gene>
<keyword evidence="9 11" id="KW-0501">Molybdenum cofactor biosynthesis</keyword>
<dbReference type="Gene3D" id="3.40.980.10">
    <property type="entry name" value="MoaB/Mog-like domain"/>
    <property type="match status" value="1"/>
</dbReference>
<dbReference type="GO" id="GO:0046872">
    <property type="term" value="F:metal ion binding"/>
    <property type="evidence" value="ECO:0007669"/>
    <property type="project" value="UniProtKB-UniRule"/>
</dbReference>
<dbReference type="EC" id="2.10.1.1" evidence="11"/>
<evidence type="ECO:0000256" key="7">
    <source>
        <dbReference type="ARBA" id="ARBA00022723"/>
    </source>
</evidence>
<keyword evidence="7 11" id="KW-0479">Metal-binding</keyword>
<dbReference type="InterPro" id="IPR036135">
    <property type="entry name" value="MoeA_linker/N_sf"/>
</dbReference>
<comment type="function">
    <text evidence="2 11">Catalyzes the insertion of molybdate into adenylated molybdopterin with the concomitant release of AMP.</text>
</comment>
<dbReference type="Proteomes" id="UP001164819">
    <property type="component" value="Chromosome"/>
</dbReference>
<dbReference type="SUPFAM" id="SSF53218">
    <property type="entry name" value="Molybdenum cofactor biosynthesis proteins"/>
    <property type="match status" value="1"/>
</dbReference>
<dbReference type="InterPro" id="IPR005110">
    <property type="entry name" value="MoeA_linker/N"/>
</dbReference>
<evidence type="ECO:0000256" key="2">
    <source>
        <dbReference type="ARBA" id="ARBA00002901"/>
    </source>
</evidence>
<evidence type="ECO:0000256" key="9">
    <source>
        <dbReference type="ARBA" id="ARBA00023150"/>
    </source>
</evidence>
<sequence length="405" mass="43628">MLTVDEALARLLENISPVNGTETVSLLQANGRVLAENRYSDVAVPNTDNSAMDGYAFRFSDVTGPETVLLIRQRIPAGHPGGGLGPGEAARIFTGAPLPDGADTVIRQEWCLVEGNRLKFERLPVKGESVRQAGEDVEKGDMVLSAGTRLQAGHIGIAASVGLTHLPVVRKPKVALMSTGDELVLPGESLLPGKIYNSNRYTLRALLEDFGCEVSDFGIVPDDFQMTCSMLVDAAAGHDLILTSGGVSVGEEDHVRAAIEAEGKVHFWRIAVKPGKPLVYGEIGCPSGIRRNVAIIGLPGNPVSSYVTFLLFVRPCILRMQGVFDVMPKTVRVRAASSHDRADERNEFLRARLNERGEAELFDNQGSGVLSSVVWGDGLIDNPPGRTINVGDWVKFIPFAGFFRS</sequence>
<dbReference type="NCBIfam" id="NF045515">
    <property type="entry name" value="Glp_gephyrin"/>
    <property type="match status" value="1"/>
</dbReference>
<dbReference type="InterPro" id="IPR001453">
    <property type="entry name" value="MoaB/Mog_dom"/>
</dbReference>
<dbReference type="InterPro" id="IPR036425">
    <property type="entry name" value="MoaB/Mog-like_dom_sf"/>
</dbReference>
<dbReference type="FunFam" id="3.40.980.10:FF:000004">
    <property type="entry name" value="Molybdopterin molybdenumtransferase"/>
    <property type="match status" value="1"/>
</dbReference>
<accession>A0A9E9LDS5</accession>
<evidence type="ECO:0000256" key="3">
    <source>
        <dbReference type="ARBA" id="ARBA00005046"/>
    </source>
</evidence>
<dbReference type="InterPro" id="IPR038987">
    <property type="entry name" value="MoeA-like"/>
</dbReference>
<dbReference type="InterPro" id="IPR005111">
    <property type="entry name" value="MoeA_C_domain_IV"/>
</dbReference>
<dbReference type="GO" id="GO:0061599">
    <property type="term" value="F:molybdopterin molybdotransferase activity"/>
    <property type="evidence" value="ECO:0007669"/>
    <property type="project" value="UniProtKB-UniRule"/>
</dbReference>
<evidence type="ECO:0000256" key="4">
    <source>
        <dbReference type="ARBA" id="ARBA00010763"/>
    </source>
</evidence>
<dbReference type="Pfam" id="PF03453">
    <property type="entry name" value="MoeA_N"/>
    <property type="match status" value="1"/>
</dbReference>
<dbReference type="GO" id="GO:0006777">
    <property type="term" value="P:Mo-molybdopterin cofactor biosynthetic process"/>
    <property type="evidence" value="ECO:0007669"/>
    <property type="project" value="UniProtKB-UniRule"/>
</dbReference>
<dbReference type="InterPro" id="IPR036688">
    <property type="entry name" value="MoeA_C_domain_IV_sf"/>
</dbReference>
<evidence type="ECO:0000256" key="6">
    <source>
        <dbReference type="ARBA" id="ARBA00022679"/>
    </source>
</evidence>
<evidence type="ECO:0000256" key="11">
    <source>
        <dbReference type="RuleBase" id="RU365090"/>
    </source>
</evidence>
<evidence type="ECO:0000256" key="1">
    <source>
        <dbReference type="ARBA" id="ARBA00001946"/>
    </source>
</evidence>
<dbReference type="AlphaFoldDB" id="A0A9E9LDS5"/>
<proteinExistence type="inferred from homology"/>
<dbReference type="Pfam" id="PF00994">
    <property type="entry name" value="MoCF_biosynth"/>
    <property type="match status" value="1"/>
</dbReference>
<comment type="similarity">
    <text evidence="4 11">Belongs to the MoeA family.</text>
</comment>
<dbReference type="NCBIfam" id="TIGR00177">
    <property type="entry name" value="molyb_syn"/>
    <property type="match status" value="1"/>
</dbReference>
<dbReference type="Gene3D" id="3.90.105.10">
    <property type="entry name" value="Molybdopterin biosynthesis moea protein, domain 2"/>
    <property type="match status" value="1"/>
</dbReference>
<evidence type="ECO:0000259" key="12">
    <source>
        <dbReference type="SMART" id="SM00852"/>
    </source>
</evidence>
<dbReference type="CDD" id="cd00887">
    <property type="entry name" value="MoeA"/>
    <property type="match status" value="1"/>
</dbReference>
<comment type="cofactor">
    <cofactor evidence="1 11">
        <name>Mg(2+)</name>
        <dbReference type="ChEBI" id="CHEBI:18420"/>
    </cofactor>
</comment>
<dbReference type="Gene3D" id="2.40.340.10">
    <property type="entry name" value="MoeA, C-terminal, domain IV"/>
    <property type="match status" value="1"/>
</dbReference>
<organism evidence="13">
    <name type="scientific">Oxalobacter aliiformigenes</name>
    <dbReference type="NCBI Taxonomy" id="2946593"/>
    <lineage>
        <taxon>Bacteria</taxon>
        <taxon>Pseudomonadati</taxon>
        <taxon>Pseudomonadota</taxon>
        <taxon>Betaproteobacteria</taxon>
        <taxon>Burkholderiales</taxon>
        <taxon>Oxalobacteraceae</taxon>
        <taxon>Oxalobacter</taxon>
    </lineage>
</organism>
<comment type="catalytic activity">
    <reaction evidence="10">
        <text>adenylyl-molybdopterin + molybdate = Mo-molybdopterin + AMP + H(+)</text>
        <dbReference type="Rhea" id="RHEA:35047"/>
        <dbReference type="ChEBI" id="CHEBI:15378"/>
        <dbReference type="ChEBI" id="CHEBI:36264"/>
        <dbReference type="ChEBI" id="CHEBI:62727"/>
        <dbReference type="ChEBI" id="CHEBI:71302"/>
        <dbReference type="ChEBI" id="CHEBI:456215"/>
        <dbReference type="EC" id="2.10.1.1"/>
    </reaction>
</comment>
<feature type="domain" description="MoaB/Mog" evidence="12">
    <location>
        <begin position="175"/>
        <end position="319"/>
    </location>
</feature>
<evidence type="ECO:0000256" key="5">
    <source>
        <dbReference type="ARBA" id="ARBA00022505"/>
    </source>
</evidence>
<dbReference type="Pfam" id="PF03454">
    <property type="entry name" value="MoeA_C"/>
    <property type="match status" value="1"/>
</dbReference>
<dbReference type="SUPFAM" id="SSF63882">
    <property type="entry name" value="MoeA N-terminal region -like"/>
    <property type="match status" value="1"/>
</dbReference>
<evidence type="ECO:0000256" key="8">
    <source>
        <dbReference type="ARBA" id="ARBA00022842"/>
    </source>
</evidence>
<keyword evidence="8 11" id="KW-0460">Magnesium</keyword>
<evidence type="ECO:0000313" key="13">
    <source>
        <dbReference type="EMBL" id="WAV92225.1"/>
    </source>
</evidence>
<name>A0A9E9LDS5_9BURK</name>
<keyword evidence="5 11" id="KW-0500">Molybdenum</keyword>
<dbReference type="RefSeq" id="WP_269316439.1">
    <property type="nucleotide sequence ID" value="NZ_CP098251.1"/>
</dbReference>
<dbReference type="PANTHER" id="PTHR10192:SF5">
    <property type="entry name" value="GEPHYRIN"/>
    <property type="match status" value="1"/>
</dbReference>
<dbReference type="Gene3D" id="2.170.190.11">
    <property type="entry name" value="Molybdopterin biosynthesis moea protein, domain 3"/>
    <property type="match status" value="1"/>
</dbReference>
<dbReference type="SMART" id="SM00852">
    <property type="entry name" value="MoCF_biosynth"/>
    <property type="match status" value="1"/>
</dbReference>
<protein>
    <recommendedName>
        <fullName evidence="11">Molybdopterin molybdenumtransferase</fullName>
        <ecNumber evidence="11">2.10.1.1</ecNumber>
    </recommendedName>
</protein>
<dbReference type="SUPFAM" id="SSF63867">
    <property type="entry name" value="MoeA C-terminal domain-like"/>
    <property type="match status" value="1"/>
</dbReference>
<reference evidence="13" key="1">
    <citation type="journal article" date="2022" name="Front. Microbiol.">
        <title>New perspectives on an old grouping: The genomic and phenotypic variability of Oxalobacter formigenes and the implications for calcium oxalate stone prevention.</title>
        <authorList>
            <person name="Chmiel J.A."/>
            <person name="Carr C."/>
            <person name="Stuivenberg G.A."/>
            <person name="Venema R."/>
            <person name="Chanyi R.M."/>
            <person name="Al K.F."/>
            <person name="Giguere D."/>
            <person name="Say H."/>
            <person name="Akouris P.P."/>
            <person name="Dominguez Romero S.A."/>
            <person name="Kwong A."/>
            <person name="Tai V."/>
            <person name="Koval S.F."/>
            <person name="Razvi H."/>
            <person name="Bjazevic J."/>
            <person name="Burton J.P."/>
        </authorList>
    </citation>
    <scope>NUCLEOTIDE SEQUENCE</scope>
    <source>
        <strain evidence="13">OxK</strain>
    </source>
</reference>
<dbReference type="PANTHER" id="PTHR10192">
    <property type="entry name" value="MOLYBDOPTERIN BIOSYNTHESIS PROTEIN"/>
    <property type="match status" value="1"/>
</dbReference>
<dbReference type="EMBL" id="CP098251">
    <property type="protein sequence ID" value="WAV92225.1"/>
    <property type="molecule type" value="Genomic_DNA"/>
</dbReference>
<keyword evidence="6 11" id="KW-0808">Transferase</keyword>
<evidence type="ECO:0000256" key="10">
    <source>
        <dbReference type="ARBA" id="ARBA00047317"/>
    </source>
</evidence>